<organism evidence="1 2">
    <name type="scientific">Zophobas morio</name>
    <dbReference type="NCBI Taxonomy" id="2755281"/>
    <lineage>
        <taxon>Eukaryota</taxon>
        <taxon>Metazoa</taxon>
        <taxon>Ecdysozoa</taxon>
        <taxon>Arthropoda</taxon>
        <taxon>Hexapoda</taxon>
        <taxon>Insecta</taxon>
        <taxon>Pterygota</taxon>
        <taxon>Neoptera</taxon>
        <taxon>Endopterygota</taxon>
        <taxon>Coleoptera</taxon>
        <taxon>Polyphaga</taxon>
        <taxon>Cucujiformia</taxon>
        <taxon>Tenebrionidae</taxon>
        <taxon>Zophobas</taxon>
    </lineage>
</organism>
<evidence type="ECO:0000313" key="1">
    <source>
        <dbReference type="EMBL" id="KAJ3662261.1"/>
    </source>
</evidence>
<dbReference type="AlphaFoldDB" id="A0AA38IXJ3"/>
<comment type="caution">
    <text evidence="1">The sequence shown here is derived from an EMBL/GenBank/DDBJ whole genome shotgun (WGS) entry which is preliminary data.</text>
</comment>
<proteinExistence type="predicted"/>
<gene>
    <name evidence="1" type="ORF">Zmor_006617</name>
</gene>
<sequence length="93" mass="10225">MVPHLNKLRGPSRRSASRLVLEHPSRHPLPGFTAADVTDNGSSSPYILEPIGVVPGRCMCLFCNNVLYTYMTTSSGLVLAHYNVLNHSILFSK</sequence>
<accession>A0AA38IXJ3</accession>
<dbReference type="EMBL" id="JALNTZ010000002">
    <property type="protein sequence ID" value="KAJ3662261.1"/>
    <property type="molecule type" value="Genomic_DNA"/>
</dbReference>
<reference evidence="1" key="1">
    <citation type="journal article" date="2023" name="G3 (Bethesda)">
        <title>Whole genome assemblies of Zophobas morio and Tenebrio molitor.</title>
        <authorList>
            <person name="Kaur S."/>
            <person name="Stinson S.A."/>
            <person name="diCenzo G.C."/>
        </authorList>
    </citation>
    <scope>NUCLEOTIDE SEQUENCE</scope>
    <source>
        <strain evidence="1">QUZm001</strain>
    </source>
</reference>
<keyword evidence="2" id="KW-1185">Reference proteome</keyword>
<name>A0AA38IXJ3_9CUCU</name>
<protein>
    <submittedName>
        <fullName evidence="1">Uncharacterized protein</fullName>
    </submittedName>
</protein>
<dbReference type="Proteomes" id="UP001168821">
    <property type="component" value="Unassembled WGS sequence"/>
</dbReference>
<evidence type="ECO:0000313" key="2">
    <source>
        <dbReference type="Proteomes" id="UP001168821"/>
    </source>
</evidence>